<evidence type="ECO:0000256" key="3">
    <source>
        <dbReference type="ARBA" id="ARBA00023033"/>
    </source>
</evidence>
<evidence type="ECO:0000313" key="5">
    <source>
        <dbReference type="Proteomes" id="UP001595826"/>
    </source>
</evidence>
<reference evidence="5" key="1">
    <citation type="journal article" date="2019" name="Int. J. Syst. Evol. Microbiol.">
        <title>The Global Catalogue of Microorganisms (GCM) 10K type strain sequencing project: providing services to taxonomists for standard genome sequencing and annotation.</title>
        <authorList>
            <consortium name="The Broad Institute Genomics Platform"/>
            <consortium name="The Broad Institute Genome Sequencing Center for Infectious Disease"/>
            <person name="Wu L."/>
            <person name="Ma J."/>
        </authorList>
    </citation>
    <scope>NUCLEOTIDE SEQUENCE [LARGE SCALE GENOMIC DNA]</scope>
    <source>
        <strain evidence="5">CECT 8655</strain>
    </source>
</reference>
<sequence length="483" mass="55592">MKRMNQDIIIIGAGLSGIGAACHLERKNKNKSYIILEAREEIGGTWSLFKYPGIRSDSDMYTFGYSFKTWDDDKSFADAPSILRYLHQATEEYNVKDKIKFNQKVVSYNFDEENNLWTLKTINPKTKEELEYTSQFIFNASGYYNYDHGYTPEFKGLEDFKGTFLHPQKWDTSLDYKNKKVVVIGSGATAVTIVPKIAEDVDTVTMLQRTPTYIAALPNKDKIAKFIKRILPSKIAHTIVRAKNILADMIFYNLCRKYPNMMKKFILKGIKKELGNDFPIAPHFSPNYRPWDQRFCLVPDGDFFKAIKKGKANVVTDTIDTFVENGIKLSSGKILEADIIISATGLKLLPFGGAKISLNNKPFNITKQFIYKGLMLSELPNFFVFAGYTNASWTLKSDLTSEYISRVLKFMEKNKLKSIKAKVIEENLGELPLINLDSGYIHRAKDILPKQGDRFPWRLYQNYILDYKVLRINSVRDKRIEFR</sequence>
<comment type="cofactor">
    <cofactor evidence="1">
        <name>FAD</name>
        <dbReference type="ChEBI" id="CHEBI:57692"/>
    </cofactor>
</comment>
<gene>
    <name evidence="4" type="ORF">ACFOWD_05880</name>
</gene>
<keyword evidence="3 4" id="KW-0503">Monooxygenase</keyword>
<dbReference type="GO" id="GO:0004497">
    <property type="term" value="F:monooxygenase activity"/>
    <property type="evidence" value="ECO:0007669"/>
    <property type="project" value="UniProtKB-KW"/>
</dbReference>
<dbReference type="SUPFAM" id="SSF51905">
    <property type="entry name" value="FAD/NAD(P)-binding domain"/>
    <property type="match status" value="2"/>
</dbReference>
<dbReference type="Pfam" id="PF13738">
    <property type="entry name" value="Pyr_redox_3"/>
    <property type="match status" value="1"/>
</dbReference>
<evidence type="ECO:0000313" key="4">
    <source>
        <dbReference type="EMBL" id="MFC4268428.1"/>
    </source>
</evidence>
<protein>
    <submittedName>
        <fullName evidence="4">Flavin-containing monooxygenase</fullName>
        <ecNumber evidence="4">1.14.13.-</ecNumber>
    </submittedName>
</protein>
<evidence type="ECO:0000256" key="2">
    <source>
        <dbReference type="ARBA" id="ARBA00010139"/>
    </source>
</evidence>
<accession>A0ABV8R895</accession>
<organism evidence="4 5">
    <name type="scientific">Polaribacter marinivivus</name>
    <dbReference type="NCBI Taxonomy" id="1524260"/>
    <lineage>
        <taxon>Bacteria</taxon>
        <taxon>Pseudomonadati</taxon>
        <taxon>Bacteroidota</taxon>
        <taxon>Flavobacteriia</taxon>
        <taxon>Flavobacteriales</taxon>
        <taxon>Flavobacteriaceae</taxon>
    </lineage>
</organism>
<dbReference type="PANTHER" id="PTHR43872">
    <property type="entry name" value="MONOOXYGENASE, PUTATIVE (AFU_ORTHOLOGUE AFUA_8G02570)-RELATED"/>
    <property type="match status" value="1"/>
</dbReference>
<comment type="similarity">
    <text evidence="2">Belongs to the FAD-binding monooxygenase family.</text>
</comment>
<dbReference type="InterPro" id="IPR036188">
    <property type="entry name" value="FAD/NAD-bd_sf"/>
</dbReference>
<dbReference type="Gene3D" id="3.50.50.60">
    <property type="entry name" value="FAD/NAD(P)-binding domain"/>
    <property type="match status" value="3"/>
</dbReference>
<dbReference type="EMBL" id="JBHSCY010000001">
    <property type="protein sequence ID" value="MFC4268428.1"/>
    <property type="molecule type" value="Genomic_DNA"/>
</dbReference>
<comment type="caution">
    <text evidence="4">The sequence shown here is derived from an EMBL/GenBank/DDBJ whole genome shotgun (WGS) entry which is preliminary data.</text>
</comment>
<dbReference type="InterPro" id="IPR051820">
    <property type="entry name" value="FAD-binding_MO"/>
</dbReference>
<dbReference type="RefSeq" id="WP_377408892.1">
    <property type="nucleotide sequence ID" value="NZ_JBHSCY010000001.1"/>
</dbReference>
<name>A0ABV8R895_9FLAO</name>
<evidence type="ECO:0000256" key="1">
    <source>
        <dbReference type="ARBA" id="ARBA00001974"/>
    </source>
</evidence>
<dbReference type="PRINTS" id="PR00469">
    <property type="entry name" value="PNDRDTASEII"/>
</dbReference>
<dbReference type="EC" id="1.14.13.-" evidence="4"/>
<dbReference type="PROSITE" id="PS51257">
    <property type="entry name" value="PROKAR_LIPOPROTEIN"/>
    <property type="match status" value="1"/>
</dbReference>
<proteinExistence type="inferred from homology"/>
<dbReference type="Proteomes" id="UP001595826">
    <property type="component" value="Unassembled WGS sequence"/>
</dbReference>
<dbReference type="PANTHER" id="PTHR43872:SF1">
    <property type="entry name" value="MONOOXYGENASE, PUTATIVE (AFU_ORTHOLOGUE AFUA_8G02570)-RELATED"/>
    <property type="match status" value="1"/>
</dbReference>
<keyword evidence="4" id="KW-0560">Oxidoreductase</keyword>
<keyword evidence="5" id="KW-1185">Reference proteome</keyword>